<organism evidence="1 2">
    <name type="scientific">Cichorium intybus</name>
    <name type="common">Chicory</name>
    <dbReference type="NCBI Taxonomy" id="13427"/>
    <lineage>
        <taxon>Eukaryota</taxon>
        <taxon>Viridiplantae</taxon>
        <taxon>Streptophyta</taxon>
        <taxon>Embryophyta</taxon>
        <taxon>Tracheophyta</taxon>
        <taxon>Spermatophyta</taxon>
        <taxon>Magnoliopsida</taxon>
        <taxon>eudicotyledons</taxon>
        <taxon>Gunneridae</taxon>
        <taxon>Pentapetalae</taxon>
        <taxon>asterids</taxon>
        <taxon>campanulids</taxon>
        <taxon>Asterales</taxon>
        <taxon>Asteraceae</taxon>
        <taxon>Cichorioideae</taxon>
        <taxon>Cichorieae</taxon>
        <taxon>Cichoriinae</taxon>
        <taxon>Cichorium</taxon>
    </lineage>
</organism>
<reference evidence="2" key="1">
    <citation type="journal article" date="2022" name="Mol. Ecol. Resour.">
        <title>The genomes of chicory, endive, great burdock and yacon provide insights into Asteraceae palaeo-polyploidization history and plant inulin production.</title>
        <authorList>
            <person name="Fan W."/>
            <person name="Wang S."/>
            <person name="Wang H."/>
            <person name="Wang A."/>
            <person name="Jiang F."/>
            <person name="Liu H."/>
            <person name="Zhao H."/>
            <person name="Xu D."/>
            <person name="Zhang Y."/>
        </authorList>
    </citation>
    <scope>NUCLEOTIDE SEQUENCE [LARGE SCALE GENOMIC DNA]</scope>
    <source>
        <strain evidence="2">cv. Punajuju</strain>
    </source>
</reference>
<evidence type="ECO:0000313" key="1">
    <source>
        <dbReference type="EMBL" id="KAI3711040.1"/>
    </source>
</evidence>
<sequence>MRFQVEALAVKVNQNERELIQEKFECSAVMLPLTFESIEALNDLKPWSLFSPFSFLPFSFLRDQHYGWFHRLYLLWVVWHWHPSQKLHLTSFNWIGFGSAMASNVTNQSRNVLSKTFMVRKEVSYMILQMVNPVTHAVGNCVKRVVVIVSSVIFFQTPVSPINSLGTALALAGVFLYSRAKRIKPKSKTG</sequence>
<evidence type="ECO:0000313" key="2">
    <source>
        <dbReference type="Proteomes" id="UP001055811"/>
    </source>
</evidence>
<reference evidence="1 2" key="2">
    <citation type="journal article" date="2022" name="Mol. Ecol. Resour.">
        <title>The genomes of chicory, endive, great burdock and yacon provide insights into Asteraceae paleo-polyploidization history and plant inulin production.</title>
        <authorList>
            <person name="Fan W."/>
            <person name="Wang S."/>
            <person name="Wang H."/>
            <person name="Wang A."/>
            <person name="Jiang F."/>
            <person name="Liu H."/>
            <person name="Zhao H."/>
            <person name="Xu D."/>
            <person name="Zhang Y."/>
        </authorList>
    </citation>
    <scope>NUCLEOTIDE SEQUENCE [LARGE SCALE GENOMIC DNA]</scope>
    <source>
        <strain evidence="2">cv. Punajuju</strain>
        <tissue evidence="1">Leaves</tissue>
    </source>
</reference>
<comment type="caution">
    <text evidence="1">The sequence shown here is derived from an EMBL/GenBank/DDBJ whole genome shotgun (WGS) entry which is preliminary data.</text>
</comment>
<gene>
    <name evidence="1" type="ORF">L2E82_40844</name>
</gene>
<dbReference type="Proteomes" id="UP001055811">
    <property type="component" value="Linkage Group LG07"/>
</dbReference>
<proteinExistence type="predicted"/>
<protein>
    <submittedName>
        <fullName evidence="1">Uncharacterized protein</fullName>
    </submittedName>
</protein>
<accession>A0ACB9ARH2</accession>
<dbReference type="EMBL" id="CM042015">
    <property type="protein sequence ID" value="KAI3711040.1"/>
    <property type="molecule type" value="Genomic_DNA"/>
</dbReference>
<keyword evidence="2" id="KW-1185">Reference proteome</keyword>
<name>A0ACB9ARH2_CICIN</name>